<evidence type="ECO:0000313" key="2">
    <source>
        <dbReference type="Proteomes" id="UP000011115"/>
    </source>
</evidence>
<name>M1E034_SOLTU</name>
<dbReference type="Proteomes" id="UP000011115">
    <property type="component" value="Unassembled WGS sequence"/>
</dbReference>
<reference evidence="2" key="1">
    <citation type="journal article" date="2011" name="Nature">
        <title>Genome sequence and analysis of the tuber crop potato.</title>
        <authorList>
            <consortium name="The Potato Genome Sequencing Consortium"/>
        </authorList>
    </citation>
    <scope>NUCLEOTIDE SEQUENCE [LARGE SCALE GENOMIC DNA]</scope>
    <source>
        <strain evidence="2">cv. DM1-3 516 R44</strain>
    </source>
</reference>
<proteinExistence type="predicted"/>
<protein>
    <submittedName>
        <fullName evidence="1">Integrase core domain containing protein</fullName>
    </submittedName>
</protein>
<dbReference type="Gramene" id="PGSC0003DMT400097187">
    <property type="protein sequence ID" value="PGSC0003DMT400097187"/>
    <property type="gene ID" value="PGSC0003DMG400046758"/>
</dbReference>
<dbReference type="PaxDb" id="4113-PGSC0003DMT400097187"/>
<dbReference type="EnsemblPlants" id="PGSC0003DMT400097187">
    <property type="protein sequence ID" value="PGSC0003DMT400097187"/>
    <property type="gene ID" value="PGSC0003DMG400046758"/>
</dbReference>
<dbReference type="AlphaFoldDB" id="M1E034"/>
<accession>M1E034</accession>
<dbReference type="HOGENOM" id="CLU_180374_0_0_1"/>
<reference evidence="1" key="2">
    <citation type="submission" date="2015-06" db="UniProtKB">
        <authorList>
            <consortium name="EnsemblPlants"/>
        </authorList>
    </citation>
    <scope>IDENTIFICATION</scope>
    <source>
        <strain evidence="1">DM1-3 516 R44</strain>
    </source>
</reference>
<keyword evidence="2" id="KW-1185">Reference proteome</keyword>
<evidence type="ECO:0000313" key="1">
    <source>
        <dbReference type="EnsemblPlants" id="PGSC0003DMT400097187"/>
    </source>
</evidence>
<organism evidence="1 2">
    <name type="scientific">Solanum tuberosum</name>
    <name type="common">Potato</name>
    <dbReference type="NCBI Taxonomy" id="4113"/>
    <lineage>
        <taxon>Eukaryota</taxon>
        <taxon>Viridiplantae</taxon>
        <taxon>Streptophyta</taxon>
        <taxon>Embryophyta</taxon>
        <taxon>Tracheophyta</taxon>
        <taxon>Spermatophyta</taxon>
        <taxon>Magnoliopsida</taxon>
        <taxon>eudicotyledons</taxon>
        <taxon>Gunneridae</taxon>
        <taxon>Pentapetalae</taxon>
        <taxon>asterids</taxon>
        <taxon>lamiids</taxon>
        <taxon>Solanales</taxon>
        <taxon>Solanaceae</taxon>
        <taxon>Solanoideae</taxon>
        <taxon>Solaneae</taxon>
        <taxon>Solanum</taxon>
    </lineage>
</organism>
<dbReference type="InParanoid" id="M1E034"/>
<sequence>MKFRLNNEEVTFNICRSMKKGSDLKSISVVNHTEEHGSDVSIEERSGVDALSAVIMNFEGDGIEVYDELVAALDRFKFRSKPKKLELDMKKSRLSTRKTVC</sequence>